<name>A0A928Z8J1_9CYAN</name>
<protein>
    <submittedName>
        <fullName evidence="1">Sigma-70 family RNA polymerase sigma factor</fullName>
    </submittedName>
</protein>
<keyword evidence="2" id="KW-1185">Reference proteome</keyword>
<accession>A0A928Z8J1</accession>
<evidence type="ECO:0000313" key="2">
    <source>
        <dbReference type="Proteomes" id="UP000621799"/>
    </source>
</evidence>
<organism evidence="1 2">
    <name type="scientific">Zarconia navalis LEGE 11467</name>
    <dbReference type="NCBI Taxonomy" id="1828826"/>
    <lineage>
        <taxon>Bacteria</taxon>
        <taxon>Bacillati</taxon>
        <taxon>Cyanobacteriota</taxon>
        <taxon>Cyanophyceae</taxon>
        <taxon>Oscillatoriophycideae</taxon>
        <taxon>Oscillatoriales</taxon>
        <taxon>Oscillatoriales incertae sedis</taxon>
        <taxon>Zarconia</taxon>
        <taxon>Zarconia navalis</taxon>
    </lineage>
</organism>
<dbReference type="EMBL" id="JADEXN010000111">
    <property type="protein sequence ID" value="MBE9040718.1"/>
    <property type="molecule type" value="Genomic_DNA"/>
</dbReference>
<sequence>MEEQLARFVVETCSHPPGSLKRRQNFNRLVRAILDSGKLWRENTPYYADALQQTWLYLCRNLCQGTTGAKYDPHKSQVTTWLNQYLKRRLQDFYLAAIRPEKQRVYSTAFQIDPSFNEIDNLPAPPDIPPILEETRQWVLADANRELGRIHIKSRPDLTCQVLILRRLPPETDWKTLERDLDCSYSTLANFYQRQCLPRLRKFGKDRGYL</sequence>
<dbReference type="AlphaFoldDB" id="A0A928Z8J1"/>
<comment type="caution">
    <text evidence="1">The sequence shown here is derived from an EMBL/GenBank/DDBJ whole genome shotgun (WGS) entry which is preliminary data.</text>
</comment>
<gene>
    <name evidence="1" type="ORF">IQ235_07985</name>
</gene>
<dbReference type="Proteomes" id="UP000621799">
    <property type="component" value="Unassembled WGS sequence"/>
</dbReference>
<reference evidence="1" key="1">
    <citation type="submission" date="2020-10" db="EMBL/GenBank/DDBJ databases">
        <authorList>
            <person name="Castelo-Branco R."/>
            <person name="Eusebio N."/>
            <person name="Adriana R."/>
            <person name="Vieira A."/>
            <person name="Brugerolle De Fraissinette N."/>
            <person name="Rezende De Castro R."/>
            <person name="Schneider M.P."/>
            <person name="Vasconcelos V."/>
            <person name="Leao P.N."/>
        </authorList>
    </citation>
    <scope>NUCLEOTIDE SEQUENCE</scope>
    <source>
        <strain evidence="1">LEGE 11467</strain>
    </source>
</reference>
<evidence type="ECO:0000313" key="1">
    <source>
        <dbReference type="EMBL" id="MBE9040718.1"/>
    </source>
</evidence>
<proteinExistence type="predicted"/>